<keyword evidence="4" id="KW-1185">Reference proteome</keyword>
<evidence type="ECO:0000256" key="2">
    <source>
        <dbReference type="ARBA" id="ARBA00022737"/>
    </source>
</evidence>
<name>A0A1I7E0I8_9BACT</name>
<dbReference type="PROSITE" id="PS51450">
    <property type="entry name" value="LRR"/>
    <property type="match status" value="1"/>
</dbReference>
<evidence type="ECO:0008006" key="5">
    <source>
        <dbReference type="Google" id="ProtNLM"/>
    </source>
</evidence>
<dbReference type="AlphaFoldDB" id="A0A1I7E0I8"/>
<dbReference type="Gene3D" id="3.80.10.10">
    <property type="entry name" value="Ribonuclease Inhibitor"/>
    <property type="match status" value="1"/>
</dbReference>
<dbReference type="InterPro" id="IPR050216">
    <property type="entry name" value="LRR_domain-containing"/>
</dbReference>
<protein>
    <recommendedName>
        <fullName evidence="5">Leucine rich repeat-containing protein</fullName>
    </recommendedName>
</protein>
<keyword evidence="1" id="KW-0433">Leucine-rich repeat</keyword>
<keyword evidence="2" id="KW-0677">Repeat</keyword>
<organism evidence="3 4">
    <name type="scientific">Algoriphagus locisalis</name>
    <dbReference type="NCBI Taxonomy" id="305507"/>
    <lineage>
        <taxon>Bacteria</taxon>
        <taxon>Pseudomonadati</taxon>
        <taxon>Bacteroidota</taxon>
        <taxon>Cytophagia</taxon>
        <taxon>Cytophagales</taxon>
        <taxon>Cyclobacteriaceae</taxon>
        <taxon>Algoriphagus</taxon>
    </lineage>
</organism>
<evidence type="ECO:0000313" key="3">
    <source>
        <dbReference type="EMBL" id="SFU17426.1"/>
    </source>
</evidence>
<proteinExistence type="predicted"/>
<dbReference type="GO" id="GO:0005737">
    <property type="term" value="C:cytoplasm"/>
    <property type="evidence" value="ECO:0007669"/>
    <property type="project" value="TreeGrafter"/>
</dbReference>
<dbReference type="InterPro" id="IPR032675">
    <property type="entry name" value="LRR_dom_sf"/>
</dbReference>
<dbReference type="PROSITE" id="PS51257">
    <property type="entry name" value="PROKAR_LIPOPROTEIN"/>
    <property type="match status" value="1"/>
</dbReference>
<reference evidence="4" key="1">
    <citation type="submission" date="2016-10" db="EMBL/GenBank/DDBJ databases">
        <authorList>
            <person name="Varghese N."/>
            <person name="Submissions S."/>
        </authorList>
    </citation>
    <scope>NUCLEOTIDE SEQUENCE [LARGE SCALE GENOMIC DNA]</scope>
    <source>
        <strain evidence="4">DSM 23445</strain>
    </source>
</reference>
<evidence type="ECO:0000313" key="4">
    <source>
        <dbReference type="Proteomes" id="UP000199673"/>
    </source>
</evidence>
<accession>A0A1I7E0I8</accession>
<dbReference type="STRING" id="305507.SAMN04489724_4648"/>
<dbReference type="InterPro" id="IPR001611">
    <property type="entry name" value="Leu-rich_rpt"/>
</dbReference>
<dbReference type="EMBL" id="FPBF01000009">
    <property type="protein sequence ID" value="SFU17426.1"/>
    <property type="molecule type" value="Genomic_DNA"/>
</dbReference>
<dbReference type="PANTHER" id="PTHR48051:SF1">
    <property type="entry name" value="RAS SUPPRESSOR PROTEIN 1"/>
    <property type="match status" value="1"/>
</dbReference>
<dbReference type="Proteomes" id="UP000199673">
    <property type="component" value="Unassembled WGS sequence"/>
</dbReference>
<dbReference type="SUPFAM" id="SSF52047">
    <property type="entry name" value="RNI-like"/>
    <property type="match status" value="1"/>
</dbReference>
<gene>
    <name evidence="3" type="ORF">SAMN04489724_4648</name>
</gene>
<dbReference type="PANTHER" id="PTHR48051">
    <property type="match status" value="1"/>
</dbReference>
<sequence length="192" mass="22060">MPFGTLRQAPNHYHMKPFLILTFFTLFFSCSTPDKGKSLFDDLVDKETVVINLIDYTLDSIPSEIGRLKKVQSLSIGNQRDTGWVAYPPLLARIEQPPFQQLPDEITELSDLKTLRLVGLDLNRLPDKFERLQKLDTLDLFFNKLTISDELEKLKKLENLTYLDIRGNKVDTADIRALKESNPHLTLRSGLE</sequence>
<evidence type="ECO:0000256" key="1">
    <source>
        <dbReference type="ARBA" id="ARBA00022614"/>
    </source>
</evidence>